<dbReference type="Gene3D" id="3.30.300.30">
    <property type="match status" value="1"/>
</dbReference>
<gene>
    <name evidence="3" type="ORF">ACFFHK_04840</name>
</gene>
<dbReference type="InterPro" id="IPR050237">
    <property type="entry name" value="ATP-dep_AMP-bd_enzyme"/>
</dbReference>
<dbReference type="RefSeq" id="WP_382370102.1">
    <property type="nucleotide sequence ID" value="NZ_JBHLWB010000004.1"/>
</dbReference>
<comment type="caution">
    <text evidence="3">The sequence shown here is derived from an EMBL/GenBank/DDBJ whole genome shotgun (WGS) entry which is preliminary data.</text>
</comment>
<dbReference type="Gene3D" id="3.40.50.12780">
    <property type="entry name" value="N-terminal domain of ligase-like"/>
    <property type="match status" value="1"/>
</dbReference>
<dbReference type="PANTHER" id="PTHR43767">
    <property type="entry name" value="LONG-CHAIN-FATTY-ACID--COA LIGASE"/>
    <property type="match status" value="1"/>
</dbReference>
<dbReference type="Pfam" id="PF00501">
    <property type="entry name" value="AMP-binding"/>
    <property type="match status" value="1"/>
</dbReference>
<dbReference type="SUPFAM" id="SSF56801">
    <property type="entry name" value="Acetyl-CoA synthetase-like"/>
    <property type="match status" value="1"/>
</dbReference>
<dbReference type="PANTHER" id="PTHR43767:SF8">
    <property type="entry name" value="LONG-CHAIN-FATTY-ACID--COA LIGASE"/>
    <property type="match status" value="1"/>
</dbReference>
<keyword evidence="4" id="KW-1185">Reference proteome</keyword>
<reference evidence="3 4" key="1">
    <citation type="submission" date="2024-09" db="EMBL/GenBank/DDBJ databases">
        <authorList>
            <person name="Sun Q."/>
            <person name="Mori K."/>
        </authorList>
    </citation>
    <scope>NUCLEOTIDE SEQUENCE [LARGE SCALE GENOMIC DNA]</scope>
    <source>
        <strain evidence="3 4">CCM 7539</strain>
    </source>
</reference>
<sequence>MTIDQLQQQLSQQFIQDKTALISLKNLLYRNTTSQHLVCLGDGYHYTWQDLRLHTAYFVQILNNRPTDKQVALVFKSGFLMVCALLALAHCQRKIILPSLQTAEHLADIQPHFSLLLTDNESLSNQVENEGISAVYFHQISAHKPLSLEQIDGLLQANDKINAQAVDLENPDLYLFTSGSTGTPKMIDKYFALFDRQIAIEYDLLAERLQGAVMYSTVNHNHLLGLMYRLFFPLVLRMPFWDYSLIMPEQLSKISLPYALISSPAFLRFLDDKLSYPTARVVYSSGGKLPLAVGEKAKSYLNCPLMEFYGSSETGAIAYKYFPSEDWLALNGIEVQKNANGCLAILSPLLPQNSWYAMEDRVNLTACGFELLGRADRVAKIADKRVSLTQIEHLALQLPEISEVKALVISEAHRDSIGLVVVLSPEFTELSSKAALNLLRNHLRNHIELIALPRRIRLVEFMPLNEQGKLNIKQLEQLFV</sequence>
<evidence type="ECO:0000256" key="1">
    <source>
        <dbReference type="ARBA" id="ARBA00022598"/>
    </source>
</evidence>
<evidence type="ECO:0000259" key="2">
    <source>
        <dbReference type="Pfam" id="PF00501"/>
    </source>
</evidence>
<proteinExistence type="predicted"/>
<evidence type="ECO:0000313" key="4">
    <source>
        <dbReference type="Proteomes" id="UP001589767"/>
    </source>
</evidence>
<feature type="domain" description="AMP-dependent synthetase/ligase" evidence="2">
    <location>
        <begin position="37"/>
        <end position="319"/>
    </location>
</feature>
<dbReference type="EMBL" id="JBHLWB010000004">
    <property type="protein sequence ID" value="MFC0309032.1"/>
    <property type="molecule type" value="Genomic_DNA"/>
</dbReference>
<accession>A0ABV6H0I4</accession>
<dbReference type="InterPro" id="IPR020845">
    <property type="entry name" value="AMP-binding_CS"/>
</dbReference>
<keyword evidence="1" id="KW-0436">Ligase</keyword>
<evidence type="ECO:0000313" key="3">
    <source>
        <dbReference type="EMBL" id="MFC0309032.1"/>
    </source>
</evidence>
<dbReference type="Proteomes" id="UP001589767">
    <property type="component" value="Unassembled WGS sequence"/>
</dbReference>
<dbReference type="InterPro" id="IPR042099">
    <property type="entry name" value="ANL_N_sf"/>
</dbReference>
<dbReference type="InterPro" id="IPR000873">
    <property type="entry name" value="AMP-dep_synth/lig_dom"/>
</dbReference>
<name>A0ABV6H0I4_9PAST</name>
<protein>
    <submittedName>
        <fullName evidence="3">AMP-binding protein</fullName>
    </submittedName>
</protein>
<organism evidence="3 4">
    <name type="scientific">Gallibacterium trehalosifermentans</name>
    <dbReference type="NCBI Taxonomy" id="516935"/>
    <lineage>
        <taxon>Bacteria</taxon>
        <taxon>Pseudomonadati</taxon>
        <taxon>Pseudomonadota</taxon>
        <taxon>Gammaproteobacteria</taxon>
        <taxon>Pasteurellales</taxon>
        <taxon>Pasteurellaceae</taxon>
        <taxon>Gallibacterium</taxon>
    </lineage>
</organism>
<dbReference type="InterPro" id="IPR045851">
    <property type="entry name" value="AMP-bd_C_sf"/>
</dbReference>
<dbReference type="PROSITE" id="PS00455">
    <property type="entry name" value="AMP_BINDING"/>
    <property type="match status" value="1"/>
</dbReference>